<evidence type="ECO:0000313" key="2">
    <source>
        <dbReference type="EMBL" id="SEJ06031.1"/>
    </source>
</evidence>
<dbReference type="EMBL" id="FJNB01000008">
    <property type="protein sequence ID" value="CZQ95746.1"/>
    <property type="molecule type" value="Genomic_DNA"/>
</dbReference>
<reference evidence="2 4" key="2">
    <citation type="submission" date="2016-10" db="EMBL/GenBank/DDBJ databases">
        <authorList>
            <person name="Varghese N."/>
            <person name="Submissions S."/>
        </authorList>
    </citation>
    <scope>NUCLEOTIDE SEQUENCE [LARGE SCALE GENOMIC DNA]</scope>
    <source>
        <strain evidence="2 4">DSM 22150</strain>
    </source>
</reference>
<evidence type="ECO:0000313" key="1">
    <source>
        <dbReference type="EMBL" id="CZQ95746.1"/>
    </source>
</evidence>
<accession>A0A143YSN3</accession>
<dbReference type="RefSeq" id="WP_068622745.1">
    <property type="nucleotide sequence ID" value="NZ_FJNB01000008.1"/>
</dbReference>
<keyword evidence="4" id="KW-1185">Reference proteome</keyword>
<reference evidence="1 3" key="1">
    <citation type="submission" date="2016-02" db="EMBL/GenBank/DDBJ databases">
        <authorList>
            <person name="Wen L."/>
            <person name="He K."/>
            <person name="Yang H."/>
        </authorList>
    </citation>
    <scope>NUCLEOTIDE SEQUENCE [LARGE SCALE GENOMIC DNA]</scope>
    <source>
        <strain evidence="1">Trichococcus_R210</strain>
    </source>
</reference>
<dbReference type="Proteomes" id="UP000076878">
    <property type="component" value="Unassembled WGS sequence"/>
</dbReference>
<dbReference type="EMBL" id="FNYT01000007">
    <property type="protein sequence ID" value="SEJ06031.1"/>
    <property type="molecule type" value="Genomic_DNA"/>
</dbReference>
<name>A0A143YSN3_9LACT</name>
<evidence type="ECO:0000313" key="3">
    <source>
        <dbReference type="Proteomes" id="UP000076878"/>
    </source>
</evidence>
<dbReference type="STRING" id="640938.TR210_1332"/>
<dbReference type="OrthoDB" id="8807075at2"/>
<proteinExistence type="predicted"/>
<organism evidence="1 3">
    <name type="scientific">Trichococcus ilyis</name>
    <dbReference type="NCBI Taxonomy" id="640938"/>
    <lineage>
        <taxon>Bacteria</taxon>
        <taxon>Bacillati</taxon>
        <taxon>Bacillota</taxon>
        <taxon>Bacilli</taxon>
        <taxon>Lactobacillales</taxon>
        <taxon>Carnobacteriaceae</taxon>
        <taxon>Trichococcus</taxon>
    </lineage>
</organism>
<dbReference type="Proteomes" id="UP000199280">
    <property type="component" value="Unassembled WGS sequence"/>
</dbReference>
<sequence length="277" mass="32678">MNMDNKMTVVFIGFDGYSDMWYDCISLYKKFWPDCNYKTLFVNNEKDFDMDGIEVLHAGKNAEWSRKVQLALKSTDSKYICLLLEDFLVGKTIDTKVVHDTVSYIENEKIRYFKLTNMSRAVKNKDPHYKNKKFLHIIPENDEYGVSLQAAIWERSFLEELLGDENYNAWIFEFNRVKEAAGKSYKLNPGCVFDERNILNLQHGVIQSKYLPGTIRYFEKLGIKLNIEREVMSYAHYYKLRLISKGKYVVPKSLRNNVKIILEKTGMRFVSTERDKR</sequence>
<gene>
    <name evidence="2" type="ORF">SAMN05216375_10718</name>
    <name evidence="1" type="ORF">TR210_1332</name>
</gene>
<protein>
    <submittedName>
        <fullName evidence="1">Uncharacterized protein</fullName>
    </submittedName>
</protein>
<dbReference type="AlphaFoldDB" id="A0A143YSN3"/>
<evidence type="ECO:0000313" key="4">
    <source>
        <dbReference type="Proteomes" id="UP000199280"/>
    </source>
</evidence>